<dbReference type="Proteomes" id="UP001155144">
    <property type="component" value="Unassembled WGS sequence"/>
</dbReference>
<evidence type="ECO:0000259" key="4">
    <source>
        <dbReference type="PROSITE" id="PS51770"/>
    </source>
</evidence>
<organism evidence="8 11">
    <name type="scientific">Salinibacter ruber</name>
    <dbReference type="NCBI Taxonomy" id="146919"/>
    <lineage>
        <taxon>Bacteria</taxon>
        <taxon>Pseudomonadati</taxon>
        <taxon>Rhodothermota</taxon>
        <taxon>Rhodothermia</taxon>
        <taxon>Rhodothermales</taxon>
        <taxon>Salinibacteraceae</taxon>
        <taxon>Salinibacter</taxon>
    </lineage>
</organism>
<dbReference type="GO" id="GO:0005829">
    <property type="term" value="C:cytosol"/>
    <property type="evidence" value="ECO:0007669"/>
    <property type="project" value="TreeGrafter"/>
</dbReference>
<dbReference type="GO" id="GO:0052816">
    <property type="term" value="F:long-chain fatty acyl-CoA hydrolase activity"/>
    <property type="evidence" value="ECO:0007669"/>
    <property type="project" value="TreeGrafter"/>
</dbReference>
<dbReference type="PANTHER" id="PTHR11049">
    <property type="entry name" value="ACYL COENZYME A THIOESTER HYDROLASE"/>
    <property type="match status" value="1"/>
</dbReference>
<dbReference type="OMA" id="MDEMAFL"/>
<dbReference type="SUPFAM" id="SSF54637">
    <property type="entry name" value="Thioesterase/thiol ester dehydrase-isomerase"/>
    <property type="match status" value="1"/>
</dbReference>
<dbReference type="Pfam" id="PF03061">
    <property type="entry name" value="4HBT"/>
    <property type="match status" value="1"/>
</dbReference>
<accession>A0A840D9N5</accession>
<dbReference type="GeneID" id="83728791"/>
<dbReference type="Proteomes" id="UP001155034">
    <property type="component" value="Unassembled WGS sequence"/>
</dbReference>
<dbReference type="CDD" id="cd03442">
    <property type="entry name" value="BFIT_BACH"/>
    <property type="match status" value="1"/>
</dbReference>
<evidence type="ECO:0000256" key="3">
    <source>
        <dbReference type="PROSITE-ProRule" id="PRU01106"/>
    </source>
</evidence>
<evidence type="ECO:0000313" key="9">
    <source>
        <dbReference type="EMBL" id="MCS4122568.1"/>
    </source>
</evidence>
<dbReference type="AlphaFoldDB" id="A0A840D9N5"/>
<gene>
    <name evidence="9" type="ORF">GGP45_002929</name>
    <name evidence="6" type="ORF">GGP61_002644</name>
    <name evidence="5" type="ORF">GGP71_000436</name>
    <name evidence="7" type="ORF">GGP82_002852</name>
    <name evidence="10" type="ORF">GGP99_002451</name>
    <name evidence="8" type="ORF">GGQ01_001762</name>
</gene>
<evidence type="ECO:0000313" key="11">
    <source>
        <dbReference type="Proteomes" id="UP001155040"/>
    </source>
</evidence>
<dbReference type="RefSeq" id="WP_011404589.1">
    <property type="nucleotide sequence ID" value="NZ_CALTRV010000007.1"/>
</dbReference>
<dbReference type="GO" id="GO:0006637">
    <property type="term" value="P:acyl-CoA metabolic process"/>
    <property type="evidence" value="ECO:0007669"/>
    <property type="project" value="TreeGrafter"/>
</dbReference>
<dbReference type="EMBL" id="JANTYZ010000011">
    <property type="protein sequence ID" value="MCS3866279.1"/>
    <property type="molecule type" value="Genomic_DNA"/>
</dbReference>
<dbReference type="GO" id="GO:0009062">
    <property type="term" value="P:fatty acid catabolic process"/>
    <property type="evidence" value="ECO:0007669"/>
    <property type="project" value="TreeGrafter"/>
</dbReference>
<dbReference type="InterPro" id="IPR033120">
    <property type="entry name" value="HOTDOG_ACOT"/>
</dbReference>
<reference evidence="8" key="1">
    <citation type="submission" date="2022-08" db="EMBL/GenBank/DDBJ databases">
        <title>Genomic Encyclopedia of Type Strains, Phase V (KMG-V): Genome sequencing to study the core and pangenomes of soil and plant-associated prokaryotes.</title>
        <authorList>
            <person name="Whitman W."/>
        </authorList>
    </citation>
    <scope>NUCLEOTIDE SEQUENCE</scope>
    <source>
        <strain evidence="5">0</strain>
        <strain evidence="7">SP2016B</strain>
        <strain evidence="10">SP3002</strain>
        <strain evidence="8">SP3012</strain>
        <strain evidence="9">SP3026</strain>
        <strain evidence="6">SP3049</strain>
    </source>
</reference>
<dbReference type="InterPro" id="IPR040170">
    <property type="entry name" value="Cytosol_ACT"/>
</dbReference>
<comment type="caution">
    <text evidence="8">The sequence shown here is derived from an EMBL/GenBank/DDBJ whole genome shotgun (WGS) entry which is preliminary data.</text>
</comment>
<evidence type="ECO:0000313" key="5">
    <source>
        <dbReference type="EMBL" id="MCS3676540.1"/>
    </source>
</evidence>
<dbReference type="Proteomes" id="UP001155057">
    <property type="component" value="Unassembled WGS sequence"/>
</dbReference>
<dbReference type="EMBL" id="JANUAE010000010">
    <property type="protein sequence ID" value="MCS3711018.1"/>
    <property type="molecule type" value="Genomic_DNA"/>
</dbReference>
<feature type="domain" description="HotDog ACOT-type" evidence="4">
    <location>
        <begin position="11"/>
        <end position="123"/>
    </location>
</feature>
<dbReference type="EMBL" id="JANUAU010000001">
    <property type="protein sequence ID" value="MCS3676540.1"/>
    <property type="molecule type" value="Genomic_DNA"/>
</dbReference>
<dbReference type="EMBL" id="JANUBL010000006">
    <property type="protein sequence ID" value="MCS4122568.1"/>
    <property type="molecule type" value="Genomic_DNA"/>
</dbReference>
<dbReference type="InterPro" id="IPR006683">
    <property type="entry name" value="Thioestr_dom"/>
</dbReference>
<dbReference type="InterPro" id="IPR029069">
    <property type="entry name" value="HotDog_dom_sf"/>
</dbReference>
<evidence type="ECO:0000313" key="6">
    <source>
        <dbReference type="EMBL" id="MCS3711018.1"/>
    </source>
</evidence>
<protein>
    <submittedName>
        <fullName evidence="8">Acyl-CoA hydrolase</fullName>
    </submittedName>
</protein>
<keyword evidence="2 3" id="KW-0378">Hydrolase</keyword>
<dbReference type="PROSITE" id="PS51770">
    <property type="entry name" value="HOTDOG_ACOT"/>
    <property type="match status" value="1"/>
</dbReference>
<evidence type="ECO:0000256" key="1">
    <source>
        <dbReference type="ARBA" id="ARBA00010458"/>
    </source>
</evidence>
<dbReference type="Proteomes" id="UP001155027">
    <property type="component" value="Unassembled WGS sequence"/>
</dbReference>
<sequence>MSSPRSPKPVSASKCKMTEIVLPNDTNGLGNMMGGRLLHLMDKCAAISAQRHANRVCVTAAVDSVEFQSAIQEGEVVVIESHVNRAFRTSMEVELNVWAENPLEETHRTCNRAFYTYVALDEDGGTVPVPDVSPSTEQEQDRYEAAAKRRDIRLVLAGRKDLEDAASLKEDMLTALQHSTDAPA</sequence>
<dbReference type="Gene3D" id="3.10.129.10">
    <property type="entry name" value="Hotdog Thioesterase"/>
    <property type="match status" value="1"/>
</dbReference>
<evidence type="ECO:0000256" key="2">
    <source>
        <dbReference type="ARBA" id="ARBA00022801"/>
    </source>
</evidence>
<evidence type="ECO:0000313" key="10">
    <source>
        <dbReference type="EMBL" id="MCS4158479.1"/>
    </source>
</evidence>
<dbReference type="PANTHER" id="PTHR11049:SF24">
    <property type="entry name" value="CYTOSOLIC ACYL COENZYME A THIOESTER HYDROLASE"/>
    <property type="match status" value="1"/>
</dbReference>
<dbReference type="Proteomes" id="UP001155040">
    <property type="component" value="Unassembled WGS sequence"/>
</dbReference>
<dbReference type="Proteomes" id="UP001155110">
    <property type="component" value="Unassembled WGS sequence"/>
</dbReference>
<dbReference type="EMBL" id="JANTZM010000012">
    <property type="protein sequence ID" value="MCS4158479.1"/>
    <property type="molecule type" value="Genomic_DNA"/>
</dbReference>
<comment type="similarity">
    <text evidence="1">Belongs to the acyl coenzyme A hydrolase family.</text>
</comment>
<proteinExistence type="inferred from homology"/>
<dbReference type="EMBL" id="JANUBF010000010">
    <property type="protein sequence ID" value="MCS4036697.1"/>
    <property type="molecule type" value="Genomic_DNA"/>
</dbReference>
<evidence type="ECO:0000313" key="8">
    <source>
        <dbReference type="EMBL" id="MCS4036697.1"/>
    </source>
</evidence>
<name>A0A840D9N5_9BACT</name>
<evidence type="ECO:0000313" key="7">
    <source>
        <dbReference type="EMBL" id="MCS3866279.1"/>
    </source>
</evidence>